<dbReference type="CDD" id="cd18683">
    <property type="entry name" value="PIN_VapC-like"/>
    <property type="match status" value="1"/>
</dbReference>
<keyword evidence="3" id="KW-1185">Reference proteome</keyword>
<dbReference type="EMBL" id="JACXAE010000126">
    <property type="protein sequence ID" value="MBD2778345.1"/>
    <property type="molecule type" value="Genomic_DNA"/>
</dbReference>
<name>A0A8J6XU62_9CYAN</name>
<organism evidence="2 3">
    <name type="scientific">Iningainema tapete BLCC-T55</name>
    <dbReference type="NCBI Taxonomy" id="2748662"/>
    <lineage>
        <taxon>Bacteria</taxon>
        <taxon>Bacillati</taxon>
        <taxon>Cyanobacteriota</taxon>
        <taxon>Cyanophyceae</taxon>
        <taxon>Nostocales</taxon>
        <taxon>Scytonemataceae</taxon>
        <taxon>Iningainema tapete</taxon>
    </lineage>
</organism>
<dbReference type="RefSeq" id="WP_190837909.1">
    <property type="nucleotide sequence ID" value="NZ_CAWPPI010000126.1"/>
</dbReference>
<dbReference type="SUPFAM" id="SSF88723">
    <property type="entry name" value="PIN domain-like"/>
    <property type="match status" value="1"/>
</dbReference>
<evidence type="ECO:0000313" key="3">
    <source>
        <dbReference type="Proteomes" id="UP000629098"/>
    </source>
</evidence>
<sequence>MKGLDTNILVRYIVQDDPVQGEKVSQFIEQTVAEGENNCFINNIVLCEFVWVLESAYSYTKEEIADALEKILRTSMFDFESKDAAWWSLREYRKSKADFSDCLIARVNKTKGCQQTVSFDKGVRGVDGFTVL</sequence>
<dbReference type="InterPro" id="IPR029060">
    <property type="entry name" value="PIN-like_dom_sf"/>
</dbReference>
<dbReference type="AlphaFoldDB" id="A0A8J6XU62"/>
<reference evidence="2" key="1">
    <citation type="submission" date="2020-09" db="EMBL/GenBank/DDBJ databases">
        <title>Iningainema tapete sp. nov. (Scytonemataceae, Cyanobacteria) from greenhouses in central Florida (USA) produces two types of nodularin with biosynthetic potential for microcystin-LR and anabaenopeptins.</title>
        <authorList>
            <person name="Berthold D.E."/>
            <person name="Lefler F.W."/>
            <person name="Huang I.-S."/>
            <person name="Abdulla H."/>
            <person name="Zimba P.V."/>
            <person name="Laughinghouse H.D. IV."/>
        </authorList>
    </citation>
    <scope>NUCLEOTIDE SEQUENCE</scope>
    <source>
        <strain evidence="2">BLCCT55</strain>
    </source>
</reference>
<evidence type="ECO:0000259" key="1">
    <source>
        <dbReference type="Pfam" id="PF01850"/>
    </source>
</evidence>
<dbReference type="Pfam" id="PF01850">
    <property type="entry name" value="PIN"/>
    <property type="match status" value="1"/>
</dbReference>
<dbReference type="PANTHER" id="PTHR39664">
    <property type="match status" value="1"/>
</dbReference>
<comment type="caution">
    <text evidence="2">The sequence shown here is derived from an EMBL/GenBank/DDBJ whole genome shotgun (WGS) entry which is preliminary data.</text>
</comment>
<dbReference type="Gene3D" id="3.40.50.1010">
    <property type="entry name" value="5'-nuclease"/>
    <property type="match status" value="1"/>
</dbReference>
<dbReference type="Proteomes" id="UP000629098">
    <property type="component" value="Unassembled WGS sequence"/>
</dbReference>
<proteinExistence type="predicted"/>
<evidence type="ECO:0000313" key="2">
    <source>
        <dbReference type="EMBL" id="MBD2778345.1"/>
    </source>
</evidence>
<accession>A0A8J6XU62</accession>
<dbReference type="InterPro" id="IPR002716">
    <property type="entry name" value="PIN_dom"/>
</dbReference>
<gene>
    <name evidence="2" type="ORF">ICL16_41475</name>
</gene>
<feature type="domain" description="PIN" evidence="1">
    <location>
        <begin position="4"/>
        <end position="127"/>
    </location>
</feature>
<protein>
    <submittedName>
        <fullName evidence="2">Type II toxin-antitoxin system VapC family toxin</fullName>
    </submittedName>
</protein>
<dbReference type="PANTHER" id="PTHR39664:SF2">
    <property type="entry name" value="NUCLEIC ACID-BINDING PROTEIN, CONTAINING PIN DOMAIN-RELATED"/>
    <property type="match status" value="1"/>
</dbReference>